<protein>
    <submittedName>
        <fullName evidence="3">Uncharacterized protein</fullName>
    </submittedName>
</protein>
<feature type="compositionally biased region" description="Polar residues" evidence="1">
    <location>
        <begin position="123"/>
        <end position="134"/>
    </location>
</feature>
<evidence type="ECO:0000313" key="4">
    <source>
        <dbReference type="Proteomes" id="UP001107961"/>
    </source>
</evidence>
<evidence type="ECO:0000256" key="1">
    <source>
        <dbReference type="SAM" id="MobiDB-lite"/>
    </source>
</evidence>
<keyword evidence="4" id="KW-1185">Reference proteome</keyword>
<keyword evidence="2" id="KW-0812">Transmembrane</keyword>
<evidence type="ECO:0000256" key="2">
    <source>
        <dbReference type="SAM" id="Phobius"/>
    </source>
</evidence>
<accession>A0A9Q3W452</accession>
<gene>
    <name evidence="3" type="ORF">LZG35_09810</name>
</gene>
<feature type="transmembrane region" description="Helical" evidence="2">
    <location>
        <begin position="30"/>
        <end position="49"/>
    </location>
</feature>
<keyword evidence="2" id="KW-1133">Transmembrane helix</keyword>
<organism evidence="3 4">
    <name type="scientific">Alloalcanivorax xenomutans</name>
    <dbReference type="NCBI Taxonomy" id="1094342"/>
    <lineage>
        <taxon>Bacteria</taxon>
        <taxon>Pseudomonadati</taxon>
        <taxon>Pseudomonadota</taxon>
        <taxon>Gammaproteobacteria</taxon>
        <taxon>Oceanospirillales</taxon>
        <taxon>Alcanivoracaceae</taxon>
        <taxon>Alloalcanivorax</taxon>
    </lineage>
</organism>
<dbReference type="GeneID" id="94685892"/>
<feature type="region of interest" description="Disordered" evidence="1">
    <location>
        <begin position="121"/>
        <end position="142"/>
    </location>
</feature>
<feature type="transmembrane region" description="Helical" evidence="2">
    <location>
        <begin position="6"/>
        <end position="23"/>
    </location>
</feature>
<keyword evidence="2" id="KW-0472">Membrane</keyword>
<dbReference type="KEGG" id="axe:P40_05565"/>
<reference evidence="3" key="1">
    <citation type="submission" date="2022-01" db="EMBL/GenBank/DDBJ databases">
        <authorList>
            <person name="Karlyshev A.V."/>
            <person name="Jaspars M."/>
        </authorList>
    </citation>
    <scope>NUCLEOTIDE SEQUENCE</scope>
    <source>
        <strain evidence="3">AGSA3-2</strain>
    </source>
</reference>
<proteinExistence type="predicted"/>
<dbReference type="AlphaFoldDB" id="A0A9Q3W452"/>
<dbReference type="Proteomes" id="UP001107961">
    <property type="component" value="Unassembled WGS sequence"/>
</dbReference>
<dbReference type="EMBL" id="JAJVKT010000010">
    <property type="protein sequence ID" value="MCE7508931.1"/>
    <property type="molecule type" value="Genomic_DNA"/>
</dbReference>
<comment type="caution">
    <text evidence="3">The sequence shown here is derived from an EMBL/GenBank/DDBJ whole genome shotgun (WGS) entry which is preliminary data.</text>
</comment>
<dbReference type="RefSeq" id="WP_022995324.1">
    <property type="nucleotide sequence ID" value="NZ_CBDDTQ010000001.1"/>
</dbReference>
<sequence length="142" mass="15988">MITYLYWVLVAILIFLSLFLVGARMGKWKPAVILAVLVWLAGTVLYYFWLEQIFVKRLGGTMTLSVPAGQQHIAATWKGDNLWIENYDPETNRCIFREYSRGNLLEGQVVIENCHPLRAGGSADNSGAEDSTTIPKRPRTAL</sequence>
<name>A0A9Q3W452_9GAMM</name>
<evidence type="ECO:0000313" key="3">
    <source>
        <dbReference type="EMBL" id="MCE7508931.1"/>
    </source>
</evidence>